<accession>A0AAV5MFV8</accession>
<gene>
    <name evidence="3" type="ORF">SLEP1_g55568</name>
</gene>
<proteinExistence type="predicted"/>
<keyword evidence="4" id="KW-1185">Reference proteome</keyword>
<evidence type="ECO:0000256" key="1">
    <source>
        <dbReference type="SAM" id="Coils"/>
    </source>
</evidence>
<evidence type="ECO:0000313" key="4">
    <source>
        <dbReference type="Proteomes" id="UP001054252"/>
    </source>
</evidence>
<dbReference type="Pfam" id="PF22936">
    <property type="entry name" value="Pol_BBD"/>
    <property type="match status" value="1"/>
</dbReference>
<evidence type="ECO:0000259" key="2">
    <source>
        <dbReference type="Pfam" id="PF22936"/>
    </source>
</evidence>
<protein>
    <recommendedName>
        <fullName evidence="2">Retrovirus-related Pol polyprotein from transposon TNT 1-94-like beta-barrel domain-containing protein</fullName>
    </recommendedName>
</protein>
<keyword evidence="1" id="KW-0175">Coiled coil</keyword>
<reference evidence="3 4" key="1">
    <citation type="journal article" date="2021" name="Commun. Biol.">
        <title>The genome of Shorea leprosula (Dipterocarpaceae) highlights the ecological relevance of drought in aseasonal tropical rainforests.</title>
        <authorList>
            <person name="Ng K.K.S."/>
            <person name="Kobayashi M.J."/>
            <person name="Fawcett J.A."/>
            <person name="Hatakeyama M."/>
            <person name="Paape T."/>
            <person name="Ng C.H."/>
            <person name="Ang C.C."/>
            <person name="Tnah L.H."/>
            <person name="Lee C.T."/>
            <person name="Nishiyama T."/>
            <person name="Sese J."/>
            <person name="O'Brien M.J."/>
            <person name="Copetti D."/>
            <person name="Mohd Noor M.I."/>
            <person name="Ong R.C."/>
            <person name="Putra M."/>
            <person name="Sireger I.Z."/>
            <person name="Indrioko S."/>
            <person name="Kosugi Y."/>
            <person name="Izuno A."/>
            <person name="Isagi Y."/>
            <person name="Lee S.L."/>
            <person name="Shimizu K.K."/>
        </authorList>
    </citation>
    <scope>NUCLEOTIDE SEQUENCE [LARGE SCALE GENOMIC DNA]</scope>
    <source>
        <strain evidence="3">214</strain>
    </source>
</reference>
<feature type="domain" description="Retrovirus-related Pol polyprotein from transposon TNT 1-94-like beta-barrel" evidence="2">
    <location>
        <begin position="298"/>
        <end position="342"/>
    </location>
</feature>
<name>A0AAV5MFV8_9ROSI</name>
<dbReference type="AlphaFoldDB" id="A0AAV5MFV8"/>
<dbReference type="InterPro" id="IPR054722">
    <property type="entry name" value="PolX-like_BBD"/>
</dbReference>
<organism evidence="3 4">
    <name type="scientific">Rubroshorea leprosula</name>
    <dbReference type="NCBI Taxonomy" id="152421"/>
    <lineage>
        <taxon>Eukaryota</taxon>
        <taxon>Viridiplantae</taxon>
        <taxon>Streptophyta</taxon>
        <taxon>Embryophyta</taxon>
        <taxon>Tracheophyta</taxon>
        <taxon>Spermatophyta</taxon>
        <taxon>Magnoliopsida</taxon>
        <taxon>eudicotyledons</taxon>
        <taxon>Gunneridae</taxon>
        <taxon>Pentapetalae</taxon>
        <taxon>rosids</taxon>
        <taxon>malvids</taxon>
        <taxon>Malvales</taxon>
        <taxon>Dipterocarpaceae</taxon>
        <taxon>Rubroshorea</taxon>
    </lineage>
</organism>
<dbReference type="EMBL" id="BPVZ01000270">
    <property type="protein sequence ID" value="GKV48775.1"/>
    <property type="molecule type" value="Genomic_DNA"/>
</dbReference>
<evidence type="ECO:0000313" key="3">
    <source>
        <dbReference type="EMBL" id="GKV48775.1"/>
    </source>
</evidence>
<comment type="caution">
    <text evidence="3">The sequence shown here is derived from an EMBL/GenBank/DDBJ whole genome shotgun (WGS) entry which is preliminary data.</text>
</comment>
<feature type="coiled-coil region" evidence="1">
    <location>
        <begin position="237"/>
        <end position="271"/>
    </location>
</feature>
<sequence>MAQFQASQPLEDLEIKINNKAINMLQCALNLMEFNKVFECDTAKEIWHMLEEVKKTTIEEAKNLNTLKLDDLIGNLETYEIDIKVDDEVEVVEKKKNIAFKASNQTEESEDDACDGEDISTLIFKEVGHYRNECPQLKKGEKKDKNSMKKKTFAITWSDDETSSTESESSLENGVANLCFMAQEDSYSDEEVNSNFSNSINESSFEYFYDDFCKVLDCFVNDIKKLGNENLAFTKTISLLKNEIESLSKQNKILVKENASLIVEIASLKNEESSNALRKENENLKKKVCLVSKMKNKWYLDSGCSRHMMGDPSQFSSLIPLDGGTVTFGDNGKGIVKGIGKIGDKSISFDDNMWMD</sequence>
<dbReference type="Proteomes" id="UP001054252">
    <property type="component" value="Unassembled WGS sequence"/>
</dbReference>